<dbReference type="RefSeq" id="WP_097286000.1">
    <property type="nucleotide sequence ID" value="NZ_JARAKF010000001.1"/>
</dbReference>
<evidence type="ECO:0000313" key="3">
    <source>
        <dbReference type="Proteomes" id="UP001257627"/>
    </source>
</evidence>
<feature type="chain" id="PRO_5046236252" evidence="1">
    <location>
        <begin position="25"/>
        <end position="253"/>
    </location>
</feature>
<dbReference type="EMBL" id="JARAKF010000001">
    <property type="protein sequence ID" value="MDU8994960.1"/>
    <property type="molecule type" value="Genomic_DNA"/>
</dbReference>
<organism evidence="2 3">
    <name type="scientific">Streptomyces mirabilis</name>
    <dbReference type="NCBI Taxonomy" id="68239"/>
    <lineage>
        <taxon>Bacteria</taxon>
        <taxon>Bacillati</taxon>
        <taxon>Actinomycetota</taxon>
        <taxon>Actinomycetes</taxon>
        <taxon>Kitasatosporales</taxon>
        <taxon>Streptomycetaceae</taxon>
        <taxon>Streptomyces</taxon>
    </lineage>
</organism>
<name>A0ABU3UM02_9ACTN</name>
<feature type="signal peptide" evidence="1">
    <location>
        <begin position="1"/>
        <end position="24"/>
    </location>
</feature>
<gene>
    <name evidence="2" type="ORF">PU648_21935</name>
</gene>
<accession>A0ABU3UM02</accession>
<sequence>MSSAVAAACGVVALSALTVPAAHADERFGDTDITGVVVNDGNPVVVGTGARTVTAEVTATDPSGLQQVNATLYHGPFGAPDSTVASTAACGPTVATTTTCTLTFTLTPGTAPADDSLAGDWHLSAYAIAPDSDAVFLDSAATVSVLRDSQVSVDATPKPVKWGRVLTVTGGVRNADWATGTFAGAEAGRPVSLQFRPKGSSTYCTVKTVPTAAGGALSTTVRAYTDGSYRWSYAGTADTAAAVSAGTFVDVVG</sequence>
<keyword evidence="1" id="KW-0732">Signal</keyword>
<protein>
    <submittedName>
        <fullName evidence="2">Calcium-binding protein</fullName>
    </submittedName>
</protein>
<keyword evidence="3" id="KW-1185">Reference proteome</keyword>
<comment type="caution">
    <text evidence="2">The sequence shown here is derived from an EMBL/GenBank/DDBJ whole genome shotgun (WGS) entry which is preliminary data.</text>
</comment>
<evidence type="ECO:0000313" key="2">
    <source>
        <dbReference type="EMBL" id="MDU8994960.1"/>
    </source>
</evidence>
<proteinExistence type="predicted"/>
<reference evidence="2 3" key="1">
    <citation type="submission" date="2023-02" db="EMBL/GenBank/DDBJ databases">
        <authorList>
            <person name="Maleckis M."/>
        </authorList>
    </citation>
    <scope>NUCLEOTIDE SEQUENCE [LARGE SCALE GENOMIC DNA]</scope>
    <source>
        <strain evidence="2 3">P8-A2</strain>
    </source>
</reference>
<dbReference type="Proteomes" id="UP001257627">
    <property type="component" value="Unassembled WGS sequence"/>
</dbReference>
<evidence type="ECO:0000256" key="1">
    <source>
        <dbReference type="SAM" id="SignalP"/>
    </source>
</evidence>